<dbReference type="EMBL" id="JANEYF010003764">
    <property type="protein sequence ID" value="KAJ8934145.1"/>
    <property type="molecule type" value="Genomic_DNA"/>
</dbReference>
<evidence type="ECO:0000256" key="9">
    <source>
        <dbReference type="ARBA" id="ARBA00023228"/>
    </source>
</evidence>
<dbReference type="InterPro" id="IPR013783">
    <property type="entry name" value="Ig-like_fold"/>
</dbReference>
<accession>A0AAV8X609</accession>
<dbReference type="InterPro" id="IPR050887">
    <property type="entry name" value="Beta-mannosidase_GH2"/>
</dbReference>
<reference evidence="14" key="1">
    <citation type="journal article" date="2023" name="Insect Mol. Biol.">
        <title>Genome sequencing provides insights into the evolution of gene families encoding plant cell wall-degrading enzymes in longhorned beetles.</title>
        <authorList>
            <person name="Shin N.R."/>
            <person name="Okamura Y."/>
            <person name="Kirsch R."/>
            <person name="Pauchet Y."/>
        </authorList>
    </citation>
    <scope>NUCLEOTIDE SEQUENCE</scope>
    <source>
        <strain evidence="14">RBIC_L_NR</strain>
    </source>
</reference>
<dbReference type="Gene3D" id="2.60.120.260">
    <property type="entry name" value="Galactose-binding domain-like"/>
    <property type="match status" value="1"/>
</dbReference>
<dbReference type="SUPFAM" id="SSF51445">
    <property type="entry name" value="(Trans)glycosidases"/>
    <property type="match status" value="1"/>
</dbReference>
<dbReference type="GO" id="GO:0004567">
    <property type="term" value="F:beta-mannosidase activity"/>
    <property type="evidence" value="ECO:0007669"/>
    <property type="project" value="UniProtKB-EC"/>
</dbReference>
<feature type="domain" description="Mannosidase Ig/CBM-like" evidence="12">
    <location>
        <begin position="530"/>
        <end position="627"/>
    </location>
</feature>
<keyword evidence="9" id="KW-0458">Lysosome</keyword>
<name>A0AAV8X609_9CUCU</name>
<keyword evidence="7" id="KW-0378">Hydrolase</keyword>
<dbReference type="Pfam" id="PF17786">
    <property type="entry name" value="Mannosidase_ig"/>
    <property type="match status" value="1"/>
</dbReference>
<evidence type="ECO:0000256" key="1">
    <source>
        <dbReference type="ARBA" id="ARBA00000829"/>
    </source>
</evidence>
<gene>
    <name evidence="14" type="ORF">NQ314_013555</name>
</gene>
<dbReference type="InterPro" id="IPR054593">
    <property type="entry name" value="Beta-mannosidase-like_N2"/>
</dbReference>
<evidence type="ECO:0000256" key="6">
    <source>
        <dbReference type="ARBA" id="ARBA00022729"/>
    </source>
</evidence>
<evidence type="ECO:0000256" key="5">
    <source>
        <dbReference type="ARBA" id="ARBA00012754"/>
    </source>
</evidence>
<dbReference type="GO" id="GO:0005764">
    <property type="term" value="C:lysosome"/>
    <property type="evidence" value="ECO:0007669"/>
    <property type="project" value="UniProtKB-SubCell"/>
</dbReference>
<dbReference type="PANTHER" id="PTHR43730:SF1">
    <property type="entry name" value="BETA-MANNOSIDASE"/>
    <property type="match status" value="1"/>
</dbReference>
<evidence type="ECO:0000313" key="15">
    <source>
        <dbReference type="Proteomes" id="UP001162156"/>
    </source>
</evidence>
<dbReference type="PANTHER" id="PTHR43730">
    <property type="entry name" value="BETA-MANNOSIDASE"/>
    <property type="match status" value="1"/>
</dbReference>
<evidence type="ECO:0000313" key="14">
    <source>
        <dbReference type="EMBL" id="KAJ8934145.1"/>
    </source>
</evidence>
<dbReference type="Gene3D" id="3.20.20.80">
    <property type="entry name" value="Glycosidases"/>
    <property type="match status" value="2"/>
</dbReference>
<dbReference type="Proteomes" id="UP001162156">
    <property type="component" value="Unassembled WGS sequence"/>
</dbReference>
<evidence type="ECO:0000256" key="7">
    <source>
        <dbReference type="ARBA" id="ARBA00022801"/>
    </source>
</evidence>
<dbReference type="FunFam" id="2.60.120.260:FF:000060">
    <property type="entry name" value="Probable beta-mannosidase"/>
    <property type="match status" value="1"/>
</dbReference>
<evidence type="ECO:0000256" key="11">
    <source>
        <dbReference type="ARBA" id="ARBA00033445"/>
    </source>
</evidence>
<feature type="domain" description="Beta-mannosidase-like galactose-binding" evidence="13">
    <location>
        <begin position="14"/>
        <end position="138"/>
    </location>
</feature>
<evidence type="ECO:0000256" key="4">
    <source>
        <dbReference type="ARBA" id="ARBA00007401"/>
    </source>
</evidence>
<dbReference type="EC" id="3.2.1.25" evidence="5"/>
<proteinExistence type="inferred from homology"/>
<comment type="similarity">
    <text evidence="4">Belongs to the glycosyl hydrolase 2 family.</text>
</comment>
<protein>
    <recommendedName>
        <fullName evidence="5">beta-mannosidase</fullName>
        <ecNumber evidence="5">3.2.1.25</ecNumber>
    </recommendedName>
    <alternativeName>
        <fullName evidence="11">Mannanase</fullName>
    </alternativeName>
</protein>
<dbReference type="Pfam" id="PF22666">
    <property type="entry name" value="Glyco_hydro_2_N2"/>
    <property type="match status" value="1"/>
</dbReference>
<dbReference type="SUPFAM" id="SSF49785">
    <property type="entry name" value="Galactose-binding domain-like"/>
    <property type="match status" value="1"/>
</dbReference>
<dbReference type="InterPro" id="IPR041447">
    <property type="entry name" value="Mannosidase_ig"/>
</dbReference>
<evidence type="ECO:0000256" key="3">
    <source>
        <dbReference type="ARBA" id="ARBA00004740"/>
    </source>
</evidence>
<dbReference type="InterPro" id="IPR008979">
    <property type="entry name" value="Galactose-bd-like_sf"/>
</dbReference>
<organism evidence="14 15">
    <name type="scientific">Rhamnusium bicolor</name>
    <dbReference type="NCBI Taxonomy" id="1586634"/>
    <lineage>
        <taxon>Eukaryota</taxon>
        <taxon>Metazoa</taxon>
        <taxon>Ecdysozoa</taxon>
        <taxon>Arthropoda</taxon>
        <taxon>Hexapoda</taxon>
        <taxon>Insecta</taxon>
        <taxon>Pterygota</taxon>
        <taxon>Neoptera</taxon>
        <taxon>Endopterygota</taxon>
        <taxon>Coleoptera</taxon>
        <taxon>Polyphaga</taxon>
        <taxon>Cucujiformia</taxon>
        <taxon>Chrysomeloidea</taxon>
        <taxon>Cerambycidae</taxon>
        <taxon>Lepturinae</taxon>
        <taxon>Rhagiini</taxon>
        <taxon>Rhamnusium</taxon>
    </lineage>
</organism>
<evidence type="ECO:0000259" key="13">
    <source>
        <dbReference type="Pfam" id="PF22666"/>
    </source>
</evidence>
<dbReference type="AlphaFoldDB" id="A0AAV8X609"/>
<comment type="subcellular location">
    <subcellularLocation>
        <location evidence="2">Lysosome</location>
    </subcellularLocation>
</comment>
<dbReference type="GO" id="GO:0006516">
    <property type="term" value="P:glycoprotein catabolic process"/>
    <property type="evidence" value="ECO:0007669"/>
    <property type="project" value="TreeGrafter"/>
</dbReference>
<keyword evidence="8" id="KW-0325">Glycoprotein</keyword>
<dbReference type="InterPro" id="IPR017853">
    <property type="entry name" value="GH"/>
</dbReference>
<comment type="pathway">
    <text evidence="3">Glycan metabolism; N-glycan degradation.</text>
</comment>
<evidence type="ECO:0000259" key="12">
    <source>
        <dbReference type="Pfam" id="PF17786"/>
    </source>
</evidence>
<evidence type="ECO:0000256" key="2">
    <source>
        <dbReference type="ARBA" id="ARBA00004371"/>
    </source>
</evidence>
<dbReference type="InterPro" id="IPR036156">
    <property type="entry name" value="Beta-gal/glucu_dom_sf"/>
</dbReference>
<evidence type="ECO:0000256" key="8">
    <source>
        <dbReference type="ARBA" id="ARBA00023180"/>
    </source>
</evidence>
<comment type="caution">
    <text evidence="14">The sequence shown here is derived from an EMBL/GenBank/DDBJ whole genome shotgun (WGS) entry which is preliminary data.</text>
</comment>
<keyword evidence="15" id="KW-1185">Reference proteome</keyword>
<keyword evidence="6" id="KW-0732">Signal</keyword>
<sequence>MAVNFVLIDVEQKVYSLDFDDDLLNFENINIVFDGLDTFASVFVNDVKVGESQNMFVQYIFNIKTQLKPGVNRIEVNFQSPIAVAENYAGEQNKSYNIPPNCPPREYNGECHVNMIRKMQASFSWDWGPSFPSVGIWKDLYIESYNTSAIRYVVVDAVEKADAWALNIDTYFANNVRQYVVGSVVFQLALTSNLNISRIVQVSQPLNEYGEILLNTSFDVPKVYNGLTFYFKVNGVPIFMKGSNEIPIDILPEKGQDQTTIKQLLTDVHEVRHQVKRLRSHISLAIFSGNNENEGALADNWYGTQNNFEVFKKDYVTLYIDTVEKEFNRLTHNRGVFCASSPSNGKESTDEGYVAKYPGNPLYGDVHFYNYILDSFDSNIYPIPRFASEYGYQSLPSVDTLLTAANISELQINGTFIEHRQHHPFGNTELRLLIDYQLQLPRENSSNYYKILHAFSTKIQTEHYRRYRSSLDNQGRGYTMGALYWQLNDVWVAPTWASIDYTGKWKMLQYYTVDFFAPIIITGHINALRTLEIYVVSDLLSPVLNVTAFIQVYKWDSLEAISVSNLTLDLEAGKSHLIDSFNIDDYLVEQNCGLLQDAKYNCFIYLSLDKDGLKIAPDNFVLPGKLKKF</sequence>
<evidence type="ECO:0000256" key="10">
    <source>
        <dbReference type="ARBA" id="ARBA00023295"/>
    </source>
</evidence>
<dbReference type="SUPFAM" id="SSF49303">
    <property type="entry name" value="beta-Galactosidase/glucuronidase domain"/>
    <property type="match status" value="1"/>
</dbReference>
<dbReference type="Gene3D" id="2.60.40.10">
    <property type="entry name" value="Immunoglobulins"/>
    <property type="match status" value="1"/>
</dbReference>
<comment type="catalytic activity">
    <reaction evidence="1">
        <text>Hydrolysis of terminal, non-reducing beta-D-mannose residues in beta-D-mannosides.</text>
        <dbReference type="EC" id="3.2.1.25"/>
    </reaction>
</comment>
<keyword evidence="10" id="KW-0326">Glycosidase</keyword>